<keyword evidence="2" id="KW-0109">Calcium transport</keyword>
<comment type="subcellular location">
    <subcellularLocation>
        <location evidence="1">Sarcoplasmic reticulum membrane</location>
        <topology evidence="1">Multi-pass membrane protein</topology>
    </subcellularLocation>
</comment>
<dbReference type="GO" id="GO:0006941">
    <property type="term" value="P:striated muscle contraction"/>
    <property type="evidence" value="ECO:0007669"/>
    <property type="project" value="TreeGrafter"/>
</dbReference>
<evidence type="ECO:0000256" key="5">
    <source>
        <dbReference type="ARBA" id="ARBA00022837"/>
    </source>
</evidence>
<dbReference type="KEGG" id="pvp:105308431"/>
<dbReference type="GO" id="GO:0005219">
    <property type="term" value="F:ryanodine-sensitive calcium-release channel activity"/>
    <property type="evidence" value="ECO:0007669"/>
    <property type="project" value="InterPro"/>
</dbReference>
<dbReference type="FunFam" id="2.60.120.920:FF:000002">
    <property type="entry name" value="ryanodine receptor isoform X2"/>
    <property type="match status" value="1"/>
</dbReference>
<dbReference type="Gene3D" id="2.80.10.50">
    <property type="match status" value="1"/>
</dbReference>
<dbReference type="InterPro" id="IPR001870">
    <property type="entry name" value="B30.2/SPRY"/>
</dbReference>
<keyword evidence="2" id="KW-0813">Transport</keyword>
<dbReference type="Pfam" id="PF00622">
    <property type="entry name" value="SPRY"/>
    <property type="match status" value="3"/>
</dbReference>
<dbReference type="GeneID" id="105308431"/>
<keyword evidence="3" id="KW-0107">Calcium channel</keyword>
<dbReference type="OrthoDB" id="258495at2759"/>
<evidence type="ECO:0000256" key="1">
    <source>
        <dbReference type="ARBA" id="ARBA00004326"/>
    </source>
</evidence>
<name>A0A6P3RME5_PTEVA</name>
<evidence type="ECO:0000313" key="11">
    <source>
        <dbReference type="RefSeq" id="XP_011382706.1"/>
    </source>
</evidence>
<dbReference type="InterPro" id="IPR013333">
    <property type="entry name" value="Ryan_recept"/>
</dbReference>
<dbReference type="FunFam" id="1.10.490.160:FF:000001">
    <property type="entry name" value="Ryanodine receptor 2 (Cardiac)"/>
    <property type="match status" value="1"/>
</dbReference>
<dbReference type="PROSITE" id="PS50919">
    <property type="entry name" value="MIR"/>
    <property type="match status" value="2"/>
</dbReference>
<evidence type="ECO:0000259" key="8">
    <source>
        <dbReference type="PROSITE" id="PS50188"/>
    </source>
</evidence>
<feature type="domain" description="MIR" evidence="9">
    <location>
        <begin position="102"/>
        <end position="157"/>
    </location>
</feature>
<evidence type="ECO:0000256" key="6">
    <source>
        <dbReference type="ARBA" id="ARBA00022860"/>
    </source>
</evidence>
<dbReference type="InterPro" id="IPR016093">
    <property type="entry name" value="MIR_motif"/>
</dbReference>
<gene>
    <name evidence="11" type="primary">LOC105308431</name>
</gene>
<evidence type="ECO:0000256" key="2">
    <source>
        <dbReference type="ARBA" id="ARBA00022568"/>
    </source>
</evidence>
<keyword evidence="4" id="KW-0677">Repeat</keyword>
<dbReference type="GO" id="GO:0042383">
    <property type="term" value="C:sarcolemma"/>
    <property type="evidence" value="ECO:0007669"/>
    <property type="project" value="TreeGrafter"/>
</dbReference>
<organism evidence="10 11">
    <name type="scientific">Pteropus vampyrus</name>
    <name type="common">Large flying fox</name>
    <dbReference type="NCBI Taxonomy" id="132908"/>
    <lineage>
        <taxon>Eukaryota</taxon>
        <taxon>Metazoa</taxon>
        <taxon>Chordata</taxon>
        <taxon>Craniata</taxon>
        <taxon>Vertebrata</taxon>
        <taxon>Euteleostomi</taxon>
        <taxon>Mammalia</taxon>
        <taxon>Eutheria</taxon>
        <taxon>Laurasiatheria</taxon>
        <taxon>Chiroptera</taxon>
        <taxon>Yinpterochiroptera</taxon>
        <taxon>Pteropodoidea</taxon>
        <taxon>Pteropodidae</taxon>
        <taxon>Pteropodinae</taxon>
        <taxon>Pteropus</taxon>
    </lineage>
</organism>
<reference evidence="11" key="1">
    <citation type="submission" date="2025-08" db="UniProtKB">
        <authorList>
            <consortium name="RefSeq"/>
        </authorList>
    </citation>
    <scope>IDENTIFICATION</scope>
    <source>
        <tissue evidence="11">Kidney</tissue>
    </source>
</reference>
<dbReference type="GO" id="GO:0030018">
    <property type="term" value="C:Z disc"/>
    <property type="evidence" value="ECO:0007669"/>
    <property type="project" value="TreeGrafter"/>
</dbReference>
<dbReference type="GO" id="GO:0033017">
    <property type="term" value="C:sarcoplasmic reticulum membrane"/>
    <property type="evidence" value="ECO:0007669"/>
    <property type="project" value="UniProtKB-SubCell"/>
</dbReference>
<dbReference type="GO" id="GO:0005790">
    <property type="term" value="C:smooth endoplasmic reticulum"/>
    <property type="evidence" value="ECO:0007669"/>
    <property type="project" value="TreeGrafter"/>
</dbReference>
<keyword evidence="6" id="KW-0112">Calmodulin-binding</keyword>
<dbReference type="SUPFAM" id="SSF49899">
    <property type="entry name" value="Concanavalin A-like lectins/glucanases"/>
    <property type="match status" value="2"/>
</dbReference>
<dbReference type="PANTHER" id="PTHR46399">
    <property type="entry name" value="B30.2/SPRY DOMAIN-CONTAINING PROTEIN"/>
    <property type="match status" value="1"/>
</dbReference>
<dbReference type="InterPro" id="IPR015925">
    <property type="entry name" value="Ryanodine_IP3_receptor"/>
</dbReference>
<keyword evidence="3" id="KW-0407">Ion channel</keyword>
<dbReference type="SUPFAM" id="SSF82109">
    <property type="entry name" value="MIR domain"/>
    <property type="match status" value="1"/>
</dbReference>
<dbReference type="RefSeq" id="XP_011382706.1">
    <property type="nucleotide sequence ID" value="XM_011384404.1"/>
</dbReference>
<dbReference type="SMART" id="SM00449">
    <property type="entry name" value="SPRY"/>
    <property type="match status" value="3"/>
</dbReference>
<dbReference type="InterPro" id="IPR013320">
    <property type="entry name" value="ConA-like_dom_sf"/>
</dbReference>
<dbReference type="GO" id="GO:0014808">
    <property type="term" value="P:release of sequestered calcium ion into cytosol by sarcoplasmic reticulum"/>
    <property type="evidence" value="ECO:0007669"/>
    <property type="project" value="TreeGrafter"/>
</dbReference>
<dbReference type="Proteomes" id="UP000515202">
    <property type="component" value="Unplaced"/>
</dbReference>
<evidence type="ECO:0000313" key="10">
    <source>
        <dbReference type="Proteomes" id="UP000515202"/>
    </source>
</evidence>
<evidence type="ECO:0000256" key="7">
    <source>
        <dbReference type="ARBA" id="ARBA00022951"/>
    </source>
</evidence>
<evidence type="ECO:0000256" key="4">
    <source>
        <dbReference type="ARBA" id="ARBA00022737"/>
    </source>
</evidence>
<keyword evidence="10" id="KW-1185">Reference proteome</keyword>
<dbReference type="Gene3D" id="1.10.490.160">
    <property type="match status" value="1"/>
</dbReference>
<keyword evidence="2" id="KW-0406">Ion transport</keyword>
<dbReference type="Gene3D" id="6.20.350.10">
    <property type="match status" value="1"/>
</dbReference>
<dbReference type="InterPro" id="IPR003877">
    <property type="entry name" value="SPRY_dom"/>
</dbReference>
<dbReference type="Gene3D" id="2.60.120.920">
    <property type="match status" value="3"/>
</dbReference>
<dbReference type="CDD" id="cd12877">
    <property type="entry name" value="SPRY1_RyR"/>
    <property type="match status" value="1"/>
</dbReference>
<dbReference type="InterPro" id="IPR035761">
    <property type="entry name" value="SPRY1_RyR"/>
</dbReference>
<dbReference type="InterPro" id="IPR000699">
    <property type="entry name" value="RIH_dom"/>
</dbReference>
<dbReference type="InterPro" id="IPR003032">
    <property type="entry name" value="Ryanodine_rcpt"/>
</dbReference>
<dbReference type="PROSITE" id="PS50188">
    <property type="entry name" value="B302_SPRY"/>
    <property type="match status" value="1"/>
</dbReference>
<feature type="domain" description="B30.2/SPRY" evidence="8">
    <location>
        <begin position="307"/>
        <end position="517"/>
    </location>
</feature>
<dbReference type="GO" id="GO:0034704">
    <property type="term" value="C:calcium channel complex"/>
    <property type="evidence" value="ECO:0007669"/>
    <property type="project" value="TreeGrafter"/>
</dbReference>
<dbReference type="Pfam" id="PF02815">
    <property type="entry name" value="MIR"/>
    <property type="match status" value="1"/>
</dbReference>
<dbReference type="Pfam" id="PF01365">
    <property type="entry name" value="RYDR_ITPR"/>
    <property type="match status" value="1"/>
</dbReference>
<dbReference type="GO" id="GO:0005516">
    <property type="term" value="F:calmodulin binding"/>
    <property type="evidence" value="ECO:0007669"/>
    <property type="project" value="UniProtKB-KW"/>
</dbReference>
<dbReference type="PRINTS" id="PR00795">
    <property type="entry name" value="RYANODINER"/>
</dbReference>
<dbReference type="SMART" id="SM00472">
    <property type="entry name" value="MIR"/>
    <property type="match status" value="2"/>
</dbReference>
<dbReference type="AlphaFoldDB" id="A0A6P3RME5"/>
<dbReference type="InterPro" id="IPR043136">
    <property type="entry name" value="B30.2/SPRY_sf"/>
</dbReference>
<keyword evidence="7" id="KW-0703">Sarcoplasmic reticulum</keyword>
<dbReference type="PANTHER" id="PTHR46399:SF7">
    <property type="entry name" value="RYANODINE RECEPTOR 2"/>
    <property type="match status" value="1"/>
</dbReference>
<dbReference type="InterPro" id="IPR036300">
    <property type="entry name" value="MIR_dom_sf"/>
</dbReference>
<dbReference type="Pfam" id="PF02026">
    <property type="entry name" value="RyR"/>
    <property type="match status" value="2"/>
</dbReference>
<feature type="domain" description="MIR" evidence="9">
    <location>
        <begin position="41"/>
        <end position="96"/>
    </location>
</feature>
<evidence type="ECO:0000259" key="9">
    <source>
        <dbReference type="PROSITE" id="PS50919"/>
    </source>
</evidence>
<proteinExistence type="predicted"/>
<accession>A0A6P3RME5</accession>
<sequence>MLRLPLPQHLSYGDGSLHVDAAFQQTLWSVAPISSGSEAAQGYLIGGDVLRLLHGHMDECLTVPSGEHGEEQRRTVHYEGGVVSVHARSLWRLEALRVAWSGSHIRWGQPFRLRHVTTGKYLSLMEDNSLLLMDKEKADVKSTAFTFRSSKWRGLDALGRKAKAPAADLPIESVSLSLRDLTGYLHPPDEQLEHEDRQNRLRALKNRQNLFQEEVRWSCRGAASVAARLAGESWKSILNSLYELLAALIRGNRKNCAQFSGSLDWLISRLERLEASSGILEVLHCVLVESPEALNIIKEGHIKSIISLLDKHGRNHKVLDVLCSLCVCHGVAVRSNQHLICDNLLPGRDLLLQTRLVNHVSSMRPNIFLGVSEGSAQYKKWYYELMVDHTEPFVTAEATHLRVGWASTEGFSPYPGGGEEAGGSGVGDDLFSYGFDGLHLWAGCIARTVSSPNQHLLRTDDVISCCLDLSAPSISFRINGQPVQGMFENFNIDGLFFPVVSFSAGIKVRFLLGGRHGEFKFLPPPGYAPCYEAVLPKEKLRVEHSREYKQERVCTRDLLGPTVSLTQAAFTPIPVDTSQIVLPPHLERIREKLAENIHELWVMNKIELGWQYGPVRDDNKRQHPCLVEFSKLPEQERNYNLQMSLETLKTLLALGCHVGIADEHAEEKVKKMKLPKNYQLTSGYKPAPMDLTFIRLTQAQEAMVDKLAENAHNVWARDRIRQGWTYGIQQDVKNRRNPRLVPYTLLDDRTKKSNKDSLREAVRTLLGYGYSLEAPDQDHGMLTVISFPTSAIVDYHEYTLIVAQRWHQGNEHYGRSWQAGDVVGCMVDMTEHTMMFTLNGEILLDDSGSELAFKDFDTGDGFIPVCSLGVAQVGRMNFGKDVSTLKYFTICGLQEGYEPFAVNTNRDITMWLSKRLPQFLQVPSNHEHIEVTRIDGTVDSSPCLRVTQKSFGSQNSSTDITFYRLSMPIECAEVFSRTAAGGLPSAGLFGPKNDLEDYDADSDFEVLMKTAHGHLVPDRVDRDKEATKPEFNNHKDYAQEKPSRLKQSIKRSNCYMVCAGESMSPGQGRGNNGLEIGCVVDAASGLLTFTANGKELSTYYQVEPSTKLFPAVFAQATSPNVFQFELGRIKEGGEKRSVSADDGQLRAVMSADDGQLRAVASRLMTVSSVLSCQLMTVSSVLSCRLMTVSSVLSSLVYCWVLKLGKADGERVWGLWMSG</sequence>
<protein>
    <submittedName>
        <fullName evidence="11">Ryanodine receptor 2-like</fullName>
    </submittedName>
</protein>
<keyword evidence="5" id="KW-0106">Calcium</keyword>
<evidence type="ECO:0000256" key="3">
    <source>
        <dbReference type="ARBA" id="ARBA00022673"/>
    </source>
</evidence>